<dbReference type="SUPFAM" id="SSF53474">
    <property type="entry name" value="alpha/beta-Hydrolases"/>
    <property type="match status" value="1"/>
</dbReference>
<dbReference type="GO" id="GO:0016787">
    <property type="term" value="F:hydrolase activity"/>
    <property type="evidence" value="ECO:0007669"/>
    <property type="project" value="UniProtKB-KW"/>
</dbReference>
<evidence type="ECO:0000256" key="1">
    <source>
        <dbReference type="ARBA" id="ARBA00022801"/>
    </source>
</evidence>
<dbReference type="InterPro" id="IPR050300">
    <property type="entry name" value="GDXG_lipolytic_enzyme"/>
</dbReference>
<dbReference type="InterPro" id="IPR049492">
    <property type="entry name" value="BD-FAE-like_dom"/>
</dbReference>
<dbReference type="RefSeq" id="WP_089803942.1">
    <property type="nucleotide sequence ID" value="NZ_FOYT01000001.1"/>
</dbReference>
<organism evidence="3 4">
    <name type="scientific">Halogeometricum rufum</name>
    <dbReference type="NCBI Taxonomy" id="553469"/>
    <lineage>
        <taxon>Archaea</taxon>
        <taxon>Methanobacteriati</taxon>
        <taxon>Methanobacteriota</taxon>
        <taxon>Stenosarchaea group</taxon>
        <taxon>Halobacteria</taxon>
        <taxon>Halobacteriales</taxon>
        <taxon>Haloferacaceae</taxon>
        <taxon>Halogeometricum</taxon>
    </lineage>
</organism>
<proteinExistence type="predicted"/>
<dbReference type="InterPro" id="IPR019826">
    <property type="entry name" value="Carboxylesterase_B_AS"/>
</dbReference>
<evidence type="ECO:0000259" key="2">
    <source>
        <dbReference type="Pfam" id="PF20434"/>
    </source>
</evidence>
<sequence length="275" mass="28725">MTDASDDGGRTGEIRVERGREVTDRLRVDTYRSAGVSGAPVVVFVYGGGWESGARGQFARWALDAAGGASANSRETADDDVSEEFVAVEVEYRPSDEATFPAQIRDVRRCLSWVRANAETFGGDGDRVAVVGHSAGAHLSLLAALAPDGAFGGGGPAPAVDAAVGVSGAYDLRADETAEVRALLGGGPDDHPDRYAAASPLTHVSGDAPPTFLLHGEADGVVSVESSETLAASLAEAGARVKLRTDPGADHVYLHSSYWYPDLRDAVFAWLRDVL</sequence>
<dbReference type="InterPro" id="IPR029058">
    <property type="entry name" value="AB_hydrolase_fold"/>
</dbReference>
<dbReference type="EMBL" id="FOYT01000001">
    <property type="protein sequence ID" value="SFR35112.1"/>
    <property type="molecule type" value="Genomic_DNA"/>
</dbReference>
<dbReference type="Proteomes" id="UP000198531">
    <property type="component" value="Unassembled WGS sequence"/>
</dbReference>
<dbReference type="PANTHER" id="PTHR48081">
    <property type="entry name" value="AB HYDROLASE SUPERFAMILY PROTEIN C4A8.06C"/>
    <property type="match status" value="1"/>
</dbReference>
<dbReference type="PROSITE" id="PS00122">
    <property type="entry name" value="CARBOXYLESTERASE_B_1"/>
    <property type="match status" value="1"/>
</dbReference>
<gene>
    <name evidence="3" type="ORF">SAMN04487947_0268</name>
</gene>
<accession>A0A1I6FYU8</accession>
<name>A0A1I6FYU8_9EURY</name>
<reference evidence="4" key="1">
    <citation type="submission" date="2016-10" db="EMBL/GenBank/DDBJ databases">
        <authorList>
            <person name="Varghese N."/>
            <person name="Submissions S."/>
        </authorList>
    </citation>
    <scope>NUCLEOTIDE SEQUENCE [LARGE SCALE GENOMIC DNA]</scope>
    <source>
        <strain evidence="4">CGMCC 1.7736</strain>
    </source>
</reference>
<evidence type="ECO:0000313" key="4">
    <source>
        <dbReference type="Proteomes" id="UP000198531"/>
    </source>
</evidence>
<keyword evidence="1" id="KW-0378">Hydrolase</keyword>
<dbReference type="AlphaFoldDB" id="A0A1I6FYU8"/>
<dbReference type="OrthoDB" id="33195at2157"/>
<dbReference type="STRING" id="553469.SAMN04487947_0268"/>
<feature type="domain" description="BD-FAE-like" evidence="2">
    <location>
        <begin position="38"/>
        <end position="234"/>
    </location>
</feature>
<keyword evidence="4" id="KW-1185">Reference proteome</keyword>
<dbReference type="Pfam" id="PF20434">
    <property type="entry name" value="BD-FAE"/>
    <property type="match status" value="1"/>
</dbReference>
<dbReference type="Gene3D" id="3.40.50.1820">
    <property type="entry name" value="alpha/beta hydrolase"/>
    <property type="match status" value="1"/>
</dbReference>
<protein>
    <submittedName>
        <fullName evidence="3">Acetyl esterase/lipase</fullName>
    </submittedName>
</protein>
<evidence type="ECO:0000313" key="3">
    <source>
        <dbReference type="EMBL" id="SFR35112.1"/>
    </source>
</evidence>